<sequence>MRETFGEYIHKLRSDNNLTLTKLAAALDIDQSTLSKIENGKRNVPMDVLPKLSKIFNLDLKQLEHEYFSEKIAEIIYPQEEPRELLKAAEEKAKYMRIKNQQQGKINF</sequence>
<organism evidence="3 4">
    <name type="scientific">Algoriphagus alkaliphilus</name>
    <dbReference type="NCBI Taxonomy" id="279824"/>
    <lineage>
        <taxon>Bacteria</taxon>
        <taxon>Pseudomonadati</taxon>
        <taxon>Bacteroidota</taxon>
        <taxon>Cytophagia</taxon>
        <taxon>Cytophagales</taxon>
        <taxon>Cyclobacteriaceae</taxon>
        <taxon>Algoriphagus</taxon>
    </lineage>
</organism>
<dbReference type="Proteomes" id="UP000198756">
    <property type="component" value="Unassembled WGS sequence"/>
</dbReference>
<dbReference type="PROSITE" id="PS50943">
    <property type="entry name" value="HTH_CROC1"/>
    <property type="match status" value="1"/>
</dbReference>
<dbReference type="Gene3D" id="1.10.260.40">
    <property type="entry name" value="lambda repressor-like DNA-binding domains"/>
    <property type="match status" value="1"/>
</dbReference>
<evidence type="ECO:0000313" key="4">
    <source>
        <dbReference type="Proteomes" id="UP000198756"/>
    </source>
</evidence>
<gene>
    <name evidence="3" type="ORF">SAMN03080617_01630</name>
</gene>
<dbReference type="SUPFAM" id="SSF47413">
    <property type="entry name" value="lambda repressor-like DNA-binding domains"/>
    <property type="match status" value="1"/>
</dbReference>
<accession>A0A1G5X9L5</accession>
<dbReference type="SMART" id="SM00530">
    <property type="entry name" value="HTH_XRE"/>
    <property type="match status" value="1"/>
</dbReference>
<dbReference type="InterPro" id="IPR010982">
    <property type="entry name" value="Lambda_DNA-bd_dom_sf"/>
</dbReference>
<dbReference type="CDD" id="cd00093">
    <property type="entry name" value="HTH_XRE"/>
    <property type="match status" value="1"/>
</dbReference>
<keyword evidence="4" id="KW-1185">Reference proteome</keyword>
<feature type="domain" description="HTH cro/C1-type" evidence="2">
    <location>
        <begin position="9"/>
        <end position="63"/>
    </location>
</feature>
<dbReference type="InterPro" id="IPR050807">
    <property type="entry name" value="TransReg_Diox_bact_type"/>
</dbReference>
<name>A0A1G5X9L5_9BACT</name>
<dbReference type="STRING" id="279824.SAMN03080617_01630"/>
<evidence type="ECO:0000259" key="2">
    <source>
        <dbReference type="PROSITE" id="PS50943"/>
    </source>
</evidence>
<dbReference type="Pfam" id="PF01381">
    <property type="entry name" value="HTH_3"/>
    <property type="match status" value="1"/>
</dbReference>
<dbReference type="RefSeq" id="WP_092729448.1">
    <property type="nucleotide sequence ID" value="NZ_FMXE01000009.1"/>
</dbReference>
<dbReference type="EMBL" id="FMXE01000009">
    <property type="protein sequence ID" value="SDA67129.1"/>
    <property type="molecule type" value="Genomic_DNA"/>
</dbReference>
<reference evidence="4" key="1">
    <citation type="submission" date="2016-10" db="EMBL/GenBank/DDBJ databases">
        <authorList>
            <person name="Varghese N."/>
            <person name="Submissions S."/>
        </authorList>
    </citation>
    <scope>NUCLEOTIDE SEQUENCE [LARGE SCALE GENOMIC DNA]</scope>
    <source>
        <strain evidence="4">DSM 22703</strain>
    </source>
</reference>
<dbReference type="PANTHER" id="PTHR46797:SF1">
    <property type="entry name" value="METHYLPHOSPHONATE SYNTHASE"/>
    <property type="match status" value="1"/>
</dbReference>
<dbReference type="PANTHER" id="PTHR46797">
    <property type="entry name" value="HTH-TYPE TRANSCRIPTIONAL REGULATOR"/>
    <property type="match status" value="1"/>
</dbReference>
<evidence type="ECO:0000256" key="1">
    <source>
        <dbReference type="ARBA" id="ARBA00023125"/>
    </source>
</evidence>
<dbReference type="OrthoDB" id="4762426at2"/>
<keyword evidence="1" id="KW-0238">DNA-binding</keyword>
<dbReference type="GO" id="GO:0003677">
    <property type="term" value="F:DNA binding"/>
    <property type="evidence" value="ECO:0007669"/>
    <property type="project" value="UniProtKB-KW"/>
</dbReference>
<proteinExistence type="predicted"/>
<dbReference type="AlphaFoldDB" id="A0A1G5X9L5"/>
<dbReference type="GO" id="GO:0003700">
    <property type="term" value="F:DNA-binding transcription factor activity"/>
    <property type="evidence" value="ECO:0007669"/>
    <property type="project" value="TreeGrafter"/>
</dbReference>
<protein>
    <submittedName>
        <fullName evidence="3">Helix-turn-helix domain-containing protein</fullName>
    </submittedName>
</protein>
<dbReference type="GO" id="GO:0005829">
    <property type="term" value="C:cytosol"/>
    <property type="evidence" value="ECO:0007669"/>
    <property type="project" value="TreeGrafter"/>
</dbReference>
<dbReference type="InterPro" id="IPR001387">
    <property type="entry name" value="Cro/C1-type_HTH"/>
</dbReference>
<evidence type="ECO:0000313" key="3">
    <source>
        <dbReference type="EMBL" id="SDA67129.1"/>
    </source>
</evidence>